<dbReference type="GO" id="GO:0000160">
    <property type="term" value="P:phosphorelay signal transduction system"/>
    <property type="evidence" value="ECO:0007669"/>
    <property type="project" value="InterPro"/>
</dbReference>
<organism evidence="5">
    <name type="scientific">Odontella aurita</name>
    <dbReference type="NCBI Taxonomy" id="265563"/>
    <lineage>
        <taxon>Eukaryota</taxon>
        <taxon>Sar</taxon>
        <taxon>Stramenopiles</taxon>
        <taxon>Ochrophyta</taxon>
        <taxon>Bacillariophyta</taxon>
        <taxon>Mediophyceae</taxon>
        <taxon>Biddulphiophycidae</taxon>
        <taxon>Eupodiscales</taxon>
        <taxon>Odontellaceae</taxon>
        <taxon>Odontella</taxon>
    </lineage>
</organism>
<protein>
    <recommendedName>
        <fullName evidence="4">Response regulatory domain-containing protein</fullName>
    </recommendedName>
</protein>
<feature type="compositionally biased region" description="Low complexity" evidence="3">
    <location>
        <begin position="908"/>
        <end position="918"/>
    </location>
</feature>
<dbReference type="Gene3D" id="3.40.50.1820">
    <property type="entry name" value="alpha/beta hydrolase"/>
    <property type="match status" value="1"/>
</dbReference>
<feature type="compositionally biased region" description="Acidic residues" evidence="3">
    <location>
        <begin position="56"/>
        <end position="68"/>
    </location>
</feature>
<feature type="compositionally biased region" description="Low complexity" evidence="3">
    <location>
        <begin position="1630"/>
        <end position="1643"/>
    </location>
</feature>
<feature type="compositionally biased region" description="Basic residues" evidence="3">
    <location>
        <begin position="380"/>
        <end position="389"/>
    </location>
</feature>
<feature type="compositionally biased region" description="Basic and acidic residues" evidence="3">
    <location>
        <begin position="69"/>
        <end position="81"/>
    </location>
</feature>
<feature type="region of interest" description="Disordered" evidence="3">
    <location>
        <begin position="893"/>
        <end position="918"/>
    </location>
</feature>
<feature type="compositionally biased region" description="Basic and acidic residues" evidence="3">
    <location>
        <begin position="1719"/>
        <end position="1729"/>
    </location>
</feature>
<feature type="compositionally biased region" description="Basic residues" evidence="3">
    <location>
        <begin position="1"/>
        <end position="10"/>
    </location>
</feature>
<feature type="compositionally biased region" description="Acidic residues" evidence="3">
    <location>
        <begin position="1114"/>
        <end position="1126"/>
    </location>
</feature>
<feature type="region of interest" description="Disordered" evidence="3">
    <location>
        <begin position="219"/>
        <end position="240"/>
    </location>
</feature>
<feature type="region of interest" description="Disordered" evidence="3">
    <location>
        <begin position="1194"/>
        <end position="1237"/>
    </location>
</feature>
<feature type="compositionally biased region" description="Basic and acidic residues" evidence="3">
    <location>
        <begin position="219"/>
        <end position="231"/>
    </location>
</feature>
<feature type="compositionally biased region" description="Low complexity" evidence="3">
    <location>
        <begin position="393"/>
        <end position="402"/>
    </location>
</feature>
<feature type="region of interest" description="Disordered" evidence="3">
    <location>
        <begin position="503"/>
        <end position="524"/>
    </location>
</feature>
<feature type="region of interest" description="Disordered" evidence="3">
    <location>
        <begin position="1709"/>
        <end position="1729"/>
    </location>
</feature>
<dbReference type="InterPro" id="IPR001789">
    <property type="entry name" value="Sig_transdc_resp-reg_receiver"/>
</dbReference>
<dbReference type="InterPro" id="IPR011006">
    <property type="entry name" value="CheY-like_superfamily"/>
</dbReference>
<evidence type="ECO:0000313" key="5">
    <source>
        <dbReference type="EMBL" id="CAE2225899.1"/>
    </source>
</evidence>
<evidence type="ECO:0000259" key="4">
    <source>
        <dbReference type="PROSITE" id="PS50110"/>
    </source>
</evidence>
<dbReference type="PROSITE" id="PS50096">
    <property type="entry name" value="IQ"/>
    <property type="match status" value="3"/>
</dbReference>
<dbReference type="SUPFAM" id="SSF52172">
    <property type="entry name" value="CheY-like"/>
    <property type="match status" value="1"/>
</dbReference>
<feature type="compositionally biased region" description="Basic residues" evidence="3">
    <location>
        <begin position="642"/>
        <end position="651"/>
    </location>
</feature>
<feature type="domain" description="Response regulatory" evidence="4">
    <location>
        <begin position="444"/>
        <end position="618"/>
    </location>
</feature>
<feature type="region of interest" description="Disordered" evidence="3">
    <location>
        <begin position="1098"/>
        <end position="1133"/>
    </location>
</feature>
<feature type="compositionally biased region" description="Low complexity" evidence="3">
    <location>
        <begin position="42"/>
        <end position="55"/>
    </location>
</feature>
<name>A0A7S4MJM0_9STRA</name>
<feature type="compositionally biased region" description="Acidic residues" evidence="3">
    <location>
        <begin position="198"/>
        <end position="208"/>
    </location>
</feature>
<gene>
    <name evidence="5" type="ORF">OAUR00152_LOCUS10173</name>
</gene>
<accession>A0A7S4MJM0</accession>
<feature type="compositionally biased region" description="Polar residues" evidence="3">
    <location>
        <begin position="1619"/>
        <end position="1629"/>
    </location>
</feature>
<reference evidence="5" key="1">
    <citation type="submission" date="2021-01" db="EMBL/GenBank/DDBJ databases">
        <authorList>
            <person name="Corre E."/>
            <person name="Pelletier E."/>
            <person name="Niang G."/>
            <person name="Scheremetjew M."/>
            <person name="Finn R."/>
            <person name="Kale V."/>
            <person name="Holt S."/>
            <person name="Cochrane G."/>
            <person name="Meng A."/>
            <person name="Brown T."/>
            <person name="Cohen L."/>
        </authorList>
    </citation>
    <scope>NUCLEOTIDE SEQUENCE</scope>
    <source>
        <strain evidence="5">Isolate 1302-5</strain>
    </source>
</reference>
<feature type="compositionally biased region" description="Low complexity" evidence="3">
    <location>
        <begin position="332"/>
        <end position="342"/>
    </location>
</feature>
<keyword evidence="2" id="KW-0175">Coiled coil</keyword>
<feature type="coiled-coil region" evidence="2">
    <location>
        <begin position="1566"/>
        <end position="1618"/>
    </location>
</feature>
<sequence length="1739" mass="188724">MPPARGRRSGRGAALHPGGEGGGGCRGEFCDLARALDPRLDLLLPSSSAGGSSADPLDDDDGIDGGGDDAERRRSRGEGGRGRAVGDAIAGVGVGSDDRGKNHGRRGKTRRIGADDASSRARSRALRLLRPILTPAELTSLDESGKLKCLRVARPLNPFRWERTGRDDVELARREWRGMLLGLSRAEDAAGLSKGEDGGEEGDGTAGMSEEEWREMAEAHWGRDGDETKGCEDDDGNGDRIGCNVKGTTVRVCGVCCEAYCLLGRVRSLLSEEVANNEHSGVFGLVEETLLDATYLGANDGEDGARPQSGSEDTPDAADENVRPRNNAMRIAPAPSSSMPPAKLSKRRDDPAAVVPGVNGSPTKSRPAAAVASKASPYKSARRRPRPRKAVQGAAESFSSSAGSGGPARETRRGGKESNGAVSGAGTSPQAEAADARRRVPRAKVLVADGDLFVLAQIRRAMEEGGEDVDDDGGEGGRKYYDVTTVRDGYGCKRLLLGDDGPSRNADACGEGSTEDGKGEDQGHGGCPYDAILIDRNLNGADAFEMTEWLRSLRSASRSAADDGASDAAAAFVLPQIVVLTDEVSSQALRSYAEAGMDGCLPKPVEEDRLLGTVRKAVEVSRRRRAAAEIKTKKQAGGQHRQNQRTNKRIGPRGNGAPPTGTKKKGKLSVVDRHVTAKAMKEMMAPPKVKAPAVPMAVPQRDDPNVIEGVLRFDDDTTFPYMILDSGRRRRRVDTNTKKRTQNPEEKSKFFNLVVCHDLFDTHERLRIMLAPLAKRYPGMQILLWNYPGQAYTTFPDEGAGAGGSAAKGGGRVLNNAFHAECLAKLMGHVCGVEEGGDGNNKGKDGGGDKAGIGGNDDDEGRSAFNPTRPYYLLGYGSGGAVAAYYASRHHSRHHGRPSCQGPEGQGSSSISPRSAPSSFGRPLLRGLLLLNSLSHVDPHYAACLHDCRNVFACSPASRPDLPVYFYSRYLFSPRYLKRTTAPVALNLYSAVHNPITLRGRGALCLGALNHVDLRGEVLGGISAPIVAVYGKDAALIRPLHAKSYVEGRRTCGSIHDTLKGGSRTVVLTMGGGHELWQERRNDVVGLVEQLAMGYHEGNRGEVPWRSNPSPEDAGVDGDDGEEDPAAEIVGNNGNMRTFEDKFVDAIVGKGNAGKAGAGISSGFSHIQRMAEVTRGPAPAGNDSWDEYRDKLGSTVTKTLGGGPASAKALSRSKSTPKPNNLGKPKQFKSKSTKPSVNESFARLIDPTNPAFERQSNNVYAPGKGSLVYPDPAEYPEVSEYMSWRLKRNRKRLARLEYAARVIQCALRAFMARTMVIRLRRHAMAGEIQRIYRGRMGRKLFMQRRKELWAALFTQRAIRGMLGRSDAHRRRLRRESQIRLARRWRGIKARMLVFALIAARNRAVTMFQCLWRIVVAKGIAREHRRRRAASTVIQRVYRGQLGRKAAERERDKYLFSRSQSSGIELGRQMLSEHKLHASKLSSEICILNQERKAAEEEVDQLLEEISQFEDGVRTLEGEMHLLSKAERENASTLRGKLKHQLREQKIRLDQQFSSTLAKIADRKDRLKSLETKLSNLGRTRQTKNEELKALERKLVVLLEAQESQLAEIRRKQEDKRNAVLSNNGLTPTKSASTSGGANAAAASQQGYCGPTEIEKKQAAKLMESTETMMKFGFMSMSMTYFSSLNMVSAMKKVAAQDTVMAAVAHGDDAANGVQPSYPRGREVAAPRPDVDFVSRALGE</sequence>
<evidence type="ECO:0000256" key="1">
    <source>
        <dbReference type="PROSITE-ProRule" id="PRU00169"/>
    </source>
</evidence>
<feature type="region of interest" description="Disordered" evidence="3">
    <location>
        <begin position="1618"/>
        <end position="1647"/>
    </location>
</feature>
<dbReference type="Gene3D" id="3.40.50.2300">
    <property type="match status" value="1"/>
</dbReference>
<dbReference type="InterPro" id="IPR029058">
    <property type="entry name" value="AB_hydrolase_fold"/>
</dbReference>
<evidence type="ECO:0000256" key="3">
    <source>
        <dbReference type="SAM" id="MobiDB-lite"/>
    </source>
</evidence>
<proteinExistence type="predicted"/>
<feature type="coiled-coil region" evidence="2">
    <location>
        <begin position="1484"/>
        <end position="1518"/>
    </location>
</feature>
<feature type="modified residue" description="4-aspartylphosphate" evidence="1">
    <location>
        <position position="535"/>
    </location>
</feature>
<dbReference type="PROSITE" id="PS50110">
    <property type="entry name" value="RESPONSE_REGULATORY"/>
    <property type="match status" value="1"/>
</dbReference>
<feature type="region of interest" description="Disordered" evidence="3">
    <location>
        <begin position="629"/>
        <end position="669"/>
    </location>
</feature>
<dbReference type="SMART" id="SM00015">
    <property type="entry name" value="IQ"/>
    <property type="match status" value="5"/>
</dbReference>
<feature type="region of interest" description="Disordered" evidence="3">
    <location>
        <begin position="1"/>
        <end position="28"/>
    </location>
</feature>
<dbReference type="SMART" id="SM00448">
    <property type="entry name" value="REC"/>
    <property type="match status" value="1"/>
</dbReference>
<dbReference type="InterPro" id="IPR000048">
    <property type="entry name" value="IQ_motif_EF-hand-BS"/>
</dbReference>
<evidence type="ECO:0000256" key="2">
    <source>
        <dbReference type="SAM" id="Coils"/>
    </source>
</evidence>
<feature type="region of interest" description="Disordered" evidence="3">
    <location>
        <begin position="189"/>
        <end position="208"/>
    </location>
</feature>
<feature type="compositionally biased region" description="Basic residues" evidence="3">
    <location>
        <begin position="102"/>
        <end position="111"/>
    </location>
</feature>
<dbReference type="SUPFAM" id="SSF53474">
    <property type="entry name" value="alpha/beta-Hydrolases"/>
    <property type="match status" value="1"/>
</dbReference>
<keyword evidence="1" id="KW-0597">Phosphoprotein</keyword>
<feature type="region of interest" description="Disordered" evidence="3">
    <location>
        <begin position="42"/>
        <end position="118"/>
    </location>
</feature>
<feature type="region of interest" description="Disordered" evidence="3">
    <location>
        <begin position="836"/>
        <end position="863"/>
    </location>
</feature>
<feature type="region of interest" description="Disordered" evidence="3">
    <location>
        <begin position="297"/>
        <end position="438"/>
    </location>
</feature>
<dbReference type="EMBL" id="HBKQ01014908">
    <property type="protein sequence ID" value="CAE2225899.1"/>
    <property type="molecule type" value="Transcribed_RNA"/>
</dbReference>